<dbReference type="InterPro" id="IPR001650">
    <property type="entry name" value="Helicase_C-like"/>
</dbReference>
<feature type="domain" description="Helicase C-terminal" evidence="5">
    <location>
        <begin position="730"/>
        <end position="887"/>
    </location>
</feature>
<gene>
    <name evidence="6" type="ORF">RHTO0S_17e01420g</name>
</gene>
<evidence type="ECO:0000256" key="1">
    <source>
        <dbReference type="ARBA" id="ARBA00022741"/>
    </source>
</evidence>
<dbReference type="GO" id="GO:0003676">
    <property type="term" value="F:nucleic acid binding"/>
    <property type="evidence" value="ECO:0007669"/>
    <property type="project" value="InterPro"/>
</dbReference>
<sequence>MAPPAGPSHIFGKGSKRARLTGGGLISSHAPTTSPPPPALSTDSHTDRRAQEPLFREDVDFEDLDAEDEGDFEPVASTSGAPSTWATRESPAFASPAPSTSRVSHLPPPPKKKRKTKAGEEEAEPGAEGSVEPVEGDGEESARGKGRGRGRGRGRGGATAGRGRGKGKAKTDRETIEKMVVPTVEFPEHFVKLEKTFKALNTVYTFCSTRKSMATTFEVLKGSVENLIKRPLEMRDIAQIKSLLPEVVTFAYIDSDQLRVHASGTPEDAQAAKREQKQRELDEAYRAGGAGEEAAEGRRTGGGETVLLFSFNDGELRSENGVGKVITKKFQRKKKKGEAPSPLPPPETQPKFSTKSMTDLINKRNLKFRAAVSDLLIACSSHNPPLDPVELLLEATEENLPVHPDELLTEEDIRERGVKERKEELEFRERNPDLRPSMRQIIEEMMGDKELYRDQIVEDGHRTTEARQAIYGELDHAISPAFAEALLATKNINPHQLYSHQAAAINALHPSDAHPRGRHVIVSTSTSSGKSLIYQIPVVQELEKDPDATALYVFPTKALAQDQKRSLGELVAGVEGLDEVKIATFDGDTPKEDRDYIRENANVIFTNPDMLHITILPQEERWRRFFRKLRFVVVDELHIYSGLFGCHVAFVMRRLRRICAALGNRHVRFVSCSATIANPVEHMRTIFGVDDIVLVDEDGSPSGQKEHLVWNPPYIDDLDPKQGRVSTIAETSRVFRFLMERGIRVIVFCRVRMQCEILMRQVRQDLMLDGRSDMASRVMSYRSGYSAQDRRKIEQEMFSGQLLGVIATTALELGIDIGSLDAVITVGFPYTLPGLRQQAGRAGRRNKDSLAMLICDPFPLDQHYARNPDLIFSSPFQKMALDLDNPLVLEAHIQCAADEIPLHPVEDAVYFTGGDEDKLRRICLSRLVGDDDGFYHCHPRYKPYPARSVPIRNTEDEHYTIVDITGGKSEVVEEVETSRAIFTTYEGAVFMHMGRTFLVREVNHDRKLAKIEEASLEWRTRQRDYTNIDPVEALSIREVQGGATTASYGVVSITAVVFGYFKVDRRNNILDTVDVHSPPFVRSSHGLWIEIPRTALEILLLKNFHPAGSIHAAEHALLSLTPVFAMCAEGDVRTECKNPEKEMSSVKTTRKRPARLILYDTAGKSGGICAKVFDHINTLIAQAADTIANCRCSQGCPSCVASNLCSGANTIVSKLGALIVLDAILGRPIDIDSIPMQELAKGVTPGGPGATIDLAGAGVRPEVIKAAQAMAAMGPGASAGIKLEELEEAEEVDEAELLERERALAELMGPTPTPQPPLSAAAQLDDDYEPDEEELMERERALQELMGRTAGAGFDNPRGEAPTEERETEKDQRERGTFQLSETGGFLRGV</sequence>
<reference evidence="6" key="1">
    <citation type="journal article" date="2014" name="Genome Announc.">
        <title>Draft genome sequence of Rhodosporidium toruloides CECT1137, an oleaginous yeast of biotechnological interest.</title>
        <authorList>
            <person name="Morin N."/>
            <person name="Calcas X."/>
            <person name="Devillers H."/>
            <person name="Durrens P."/>
            <person name="Sherman D.J."/>
            <person name="Nicaud J.-M."/>
            <person name="Neuveglise C."/>
        </authorList>
    </citation>
    <scope>NUCLEOTIDE SEQUENCE</scope>
    <source>
        <strain evidence="6">CECT1137</strain>
    </source>
</reference>
<dbReference type="InterPro" id="IPR036390">
    <property type="entry name" value="WH_DNA-bd_sf"/>
</dbReference>
<feature type="compositionally biased region" description="Polar residues" evidence="3">
    <location>
        <begin position="76"/>
        <end position="87"/>
    </location>
</feature>
<feature type="region of interest" description="Disordered" evidence="3">
    <location>
        <begin position="1328"/>
        <end position="1390"/>
    </location>
</feature>
<accession>A0A061BK81</accession>
<feature type="compositionally biased region" description="Basic and acidic residues" evidence="3">
    <location>
        <begin position="1357"/>
        <end position="1376"/>
    </location>
</feature>
<dbReference type="GO" id="GO:0005634">
    <property type="term" value="C:nucleus"/>
    <property type="evidence" value="ECO:0007669"/>
    <property type="project" value="TreeGrafter"/>
</dbReference>
<dbReference type="CDD" id="cd18797">
    <property type="entry name" value="SF2_C_Hrq"/>
    <property type="match status" value="1"/>
</dbReference>
<name>A0A061BK81_RHOTO</name>
<protein>
    <submittedName>
        <fullName evidence="6">RHTO0S17e01420g1_1</fullName>
    </submittedName>
</protein>
<keyword evidence="1" id="KW-0547">Nucleotide-binding</keyword>
<feature type="compositionally biased region" description="Low complexity" evidence="3">
    <location>
        <begin position="90"/>
        <end position="99"/>
    </location>
</feature>
<dbReference type="GO" id="GO:0005524">
    <property type="term" value="F:ATP binding"/>
    <property type="evidence" value="ECO:0007669"/>
    <property type="project" value="UniProtKB-KW"/>
</dbReference>
<dbReference type="Pfam" id="PF08839">
    <property type="entry name" value="CDT1"/>
    <property type="match status" value="1"/>
</dbReference>
<evidence type="ECO:0000256" key="2">
    <source>
        <dbReference type="ARBA" id="ARBA00022840"/>
    </source>
</evidence>
<dbReference type="SUPFAM" id="SSF52540">
    <property type="entry name" value="P-loop containing nucleoside triphosphate hydrolases"/>
    <property type="match status" value="1"/>
</dbReference>
<dbReference type="SMART" id="SM01075">
    <property type="entry name" value="CDT1"/>
    <property type="match status" value="1"/>
</dbReference>
<dbReference type="GO" id="GO:0036297">
    <property type="term" value="P:interstrand cross-link repair"/>
    <property type="evidence" value="ECO:0007669"/>
    <property type="project" value="TreeGrafter"/>
</dbReference>
<dbReference type="Pfam" id="PF09369">
    <property type="entry name" value="MZB"/>
    <property type="match status" value="1"/>
</dbReference>
<dbReference type="PROSITE" id="PS51192">
    <property type="entry name" value="HELICASE_ATP_BIND_1"/>
    <property type="match status" value="1"/>
</dbReference>
<feature type="compositionally biased region" description="Acidic residues" evidence="3">
    <location>
        <begin position="59"/>
        <end position="72"/>
    </location>
</feature>
<dbReference type="InterPro" id="IPR014001">
    <property type="entry name" value="Helicase_ATP-bd"/>
</dbReference>
<dbReference type="Pfam" id="PF00271">
    <property type="entry name" value="Helicase_C"/>
    <property type="match status" value="1"/>
</dbReference>
<dbReference type="Pfam" id="PF00270">
    <property type="entry name" value="DEAD"/>
    <property type="match status" value="1"/>
</dbReference>
<evidence type="ECO:0000256" key="3">
    <source>
        <dbReference type="SAM" id="MobiDB-lite"/>
    </source>
</evidence>
<evidence type="ECO:0000259" key="5">
    <source>
        <dbReference type="PROSITE" id="PS51194"/>
    </source>
</evidence>
<dbReference type="Gene3D" id="3.40.50.300">
    <property type="entry name" value="P-loop containing nucleotide triphosphate hydrolases"/>
    <property type="match status" value="2"/>
</dbReference>
<feature type="region of interest" description="Disordered" evidence="3">
    <location>
        <begin position="1"/>
        <end position="173"/>
    </location>
</feature>
<dbReference type="GO" id="GO:0006289">
    <property type="term" value="P:nucleotide-excision repair"/>
    <property type="evidence" value="ECO:0007669"/>
    <property type="project" value="TreeGrafter"/>
</dbReference>
<dbReference type="GO" id="GO:0043138">
    <property type="term" value="F:3'-5' DNA helicase activity"/>
    <property type="evidence" value="ECO:0007669"/>
    <property type="project" value="TreeGrafter"/>
</dbReference>
<feature type="compositionally biased region" description="Basic residues" evidence="3">
    <location>
        <begin position="144"/>
        <end position="154"/>
    </location>
</feature>
<dbReference type="PANTHER" id="PTHR47957:SF3">
    <property type="entry name" value="ATP-DEPENDENT HELICASE HRQ1"/>
    <property type="match status" value="1"/>
</dbReference>
<dbReference type="CDD" id="cd17923">
    <property type="entry name" value="DEXHc_Hrq1-like"/>
    <property type="match status" value="1"/>
</dbReference>
<feature type="compositionally biased region" description="Basic and acidic residues" evidence="3">
    <location>
        <begin position="44"/>
        <end position="58"/>
    </location>
</feature>
<dbReference type="PROSITE" id="PS51194">
    <property type="entry name" value="HELICASE_CTER"/>
    <property type="match status" value="1"/>
</dbReference>
<dbReference type="OrthoDB" id="18781at2759"/>
<dbReference type="InterPro" id="IPR018973">
    <property type="entry name" value="MZB"/>
</dbReference>
<dbReference type="InterPro" id="IPR027417">
    <property type="entry name" value="P-loop_NTPase"/>
</dbReference>
<evidence type="ECO:0000313" key="6">
    <source>
        <dbReference type="EMBL" id="CDR48334.1"/>
    </source>
</evidence>
<dbReference type="InterPro" id="IPR014939">
    <property type="entry name" value="CDT1_Gemini-bd-like"/>
</dbReference>
<dbReference type="SMART" id="SM00487">
    <property type="entry name" value="DEXDc"/>
    <property type="match status" value="1"/>
</dbReference>
<dbReference type="InterPro" id="IPR055227">
    <property type="entry name" value="HRQ1_WHD"/>
</dbReference>
<dbReference type="Pfam" id="PF22982">
    <property type="entry name" value="WHD_HRQ1"/>
    <property type="match status" value="1"/>
</dbReference>
<dbReference type="InterPro" id="IPR011545">
    <property type="entry name" value="DEAD/DEAH_box_helicase_dom"/>
</dbReference>
<feature type="region of interest" description="Disordered" evidence="3">
    <location>
        <begin position="329"/>
        <end position="354"/>
    </location>
</feature>
<dbReference type="EMBL" id="LK052952">
    <property type="protein sequence ID" value="CDR48334.1"/>
    <property type="molecule type" value="Genomic_DNA"/>
</dbReference>
<dbReference type="SMART" id="SM00490">
    <property type="entry name" value="HELICc"/>
    <property type="match status" value="1"/>
</dbReference>
<feature type="compositionally biased region" description="Basic and acidic residues" evidence="3">
    <location>
        <begin position="270"/>
        <end position="285"/>
    </location>
</feature>
<feature type="domain" description="Helicase ATP-binding" evidence="4">
    <location>
        <begin position="511"/>
        <end position="694"/>
    </location>
</feature>
<organism evidence="6">
    <name type="scientific">Rhodotorula toruloides</name>
    <name type="common">Yeast</name>
    <name type="synonym">Rhodosporidium toruloides</name>
    <dbReference type="NCBI Taxonomy" id="5286"/>
    <lineage>
        <taxon>Eukaryota</taxon>
        <taxon>Fungi</taxon>
        <taxon>Dikarya</taxon>
        <taxon>Basidiomycota</taxon>
        <taxon>Pucciniomycotina</taxon>
        <taxon>Microbotryomycetes</taxon>
        <taxon>Sporidiobolales</taxon>
        <taxon>Sporidiobolaceae</taxon>
        <taxon>Rhodotorula</taxon>
    </lineage>
</organism>
<feature type="region of interest" description="Disordered" evidence="3">
    <location>
        <begin position="264"/>
        <end position="299"/>
    </location>
</feature>
<evidence type="ECO:0000259" key="4">
    <source>
        <dbReference type="PROSITE" id="PS51192"/>
    </source>
</evidence>
<keyword evidence="2" id="KW-0067">ATP-binding</keyword>
<proteinExistence type="predicted"/>
<dbReference type="PANTHER" id="PTHR47957">
    <property type="entry name" value="ATP-DEPENDENT HELICASE HRQ1"/>
    <property type="match status" value="1"/>
</dbReference>
<dbReference type="SUPFAM" id="SSF46785">
    <property type="entry name" value="Winged helix' DNA-binding domain"/>
    <property type="match status" value="1"/>
</dbReference>